<organism evidence="3 4">
    <name type="scientific">Lachancea dasiensis</name>
    <dbReference type="NCBI Taxonomy" id="1072105"/>
    <lineage>
        <taxon>Eukaryota</taxon>
        <taxon>Fungi</taxon>
        <taxon>Dikarya</taxon>
        <taxon>Ascomycota</taxon>
        <taxon>Saccharomycotina</taxon>
        <taxon>Saccharomycetes</taxon>
        <taxon>Saccharomycetales</taxon>
        <taxon>Saccharomycetaceae</taxon>
        <taxon>Lachancea</taxon>
    </lineage>
</organism>
<gene>
    <name evidence="3" type="ORF">LADA_0F02960G</name>
</gene>
<dbReference type="InterPro" id="IPR036638">
    <property type="entry name" value="HLH_DNA-bd_sf"/>
</dbReference>
<feature type="domain" description="INO2 bHLH" evidence="2">
    <location>
        <begin position="252"/>
        <end position="351"/>
    </location>
</feature>
<accession>A0A1G4JIR6</accession>
<protein>
    <submittedName>
        <fullName evidence="3">LADA_0F02960g1_1</fullName>
    </submittedName>
</protein>
<dbReference type="STRING" id="1266660.A0A1G4JIR6"/>
<dbReference type="OrthoDB" id="3973009at2759"/>
<reference evidence="3 4" key="1">
    <citation type="submission" date="2016-03" db="EMBL/GenBank/DDBJ databases">
        <authorList>
            <person name="Devillers H."/>
        </authorList>
    </citation>
    <scope>NUCLEOTIDE SEQUENCE [LARGE SCALE GENOMIC DNA]</scope>
    <source>
        <strain evidence="3">CBS 10888</strain>
    </source>
</reference>
<dbReference type="AlphaFoldDB" id="A0A1G4JIR6"/>
<name>A0A1G4JIR6_9SACH</name>
<dbReference type="Pfam" id="PF23179">
    <property type="entry name" value="bHLH_INO2"/>
    <property type="match status" value="1"/>
</dbReference>
<evidence type="ECO:0000256" key="1">
    <source>
        <dbReference type="SAM" id="MobiDB-lite"/>
    </source>
</evidence>
<sequence length="352" mass="39667">MENNHLLDIFDYDLDIDFETAYEMINNEDQLKARVHHNNHMGGTMDVDHWSTSDGRGKLREGESLPLSIRMDDIQDHHSRLSGFESTSLLSYHNGHNHHDQSGLLSEVESSAIESFLDSLIYNGVRPNKHPRVSDHKPIVTESRTSENRESIMPKSIFTAMGSHQGSDDAKAVITTLETGQSNVRSPVPSRGHSEDNRTSESFTPGVYCSGLETLENQKLPLSKCASYQPAAIKSPDIVILDSEIPTDIRGDAAKCKRWKHVALEKKRRNAIKDYFDDLVKLIQFPRSAIDEAQSFYLINEKADAEGPAKKKSKDGKLSEKRIPKHVLLNYLLQDMDVLLTANQRMEAMLQS</sequence>
<dbReference type="GO" id="GO:0046983">
    <property type="term" value="F:protein dimerization activity"/>
    <property type="evidence" value="ECO:0007669"/>
    <property type="project" value="InterPro"/>
</dbReference>
<dbReference type="SUPFAM" id="SSF47459">
    <property type="entry name" value="HLH, helix-loop-helix DNA-binding domain"/>
    <property type="match status" value="1"/>
</dbReference>
<proteinExistence type="predicted"/>
<keyword evidence="4" id="KW-1185">Reference proteome</keyword>
<feature type="region of interest" description="Disordered" evidence="1">
    <location>
        <begin position="180"/>
        <end position="202"/>
    </location>
</feature>
<dbReference type="Proteomes" id="UP000190274">
    <property type="component" value="Chromosome F"/>
</dbReference>
<evidence type="ECO:0000259" key="2">
    <source>
        <dbReference type="Pfam" id="PF23179"/>
    </source>
</evidence>
<dbReference type="CDD" id="cd11388">
    <property type="entry name" value="bHLH_ScINO2_like"/>
    <property type="match status" value="1"/>
</dbReference>
<evidence type="ECO:0000313" key="3">
    <source>
        <dbReference type="EMBL" id="SCU90277.1"/>
    </source>
</evidence>
<dbReference type="InterPro" id="IPR057071">
    <property type="entry name" value="bHLH_INO2"/>
</dbReference>
<evidence type="ECO:0000313" key="4">
    <source>
        <dbReference type="Proteomes" id="UP000190274"/>
    </source>
</evidence>
<dbReference type="EMBL" id="LT598458">
    <property type="protein sequence ID" value="SCU90277.1"/>
    <property type="molecule type" value="Genomic_DNA"/>
</dbReference>